<feature type="non-terminal residue" evidence="1">
    <location>
        <position position="117"/>
    </location>
</feature>
<keyword evidence="2" id="KW-1185">Reference proteome</keyword>
<evidence type="ECO:0000313" key="1">
    <source>
        <dbReference type="EMBL" id="MBA0696004.1"/>
    </source>
</evidence>
<dbReference type="Proteomes" id="UP000593577">
    <property type="component" value="Unassembled WGS sequence"/>
</dbReference>
<comment type="caution">
    <text evidence="1">The sequence shown here is derived from an EMBL/GenBank/DDBJ whole genome shotgun (WGS) entry which is preliminary data.</text>
</comment>
<proteinExistence type="predicted"/>
<dbReference type="EMBL" id="JABFAA010000011">
    <property type="protein sequence ID" value="MBA0696004.1"/>
    <property type="molecule type" value="Genomic_DNA"/>
</dbReference>
<sequence length="117" mass="13413">MKDEKEIGNNFFLCCRYLHVARKGNRVAYILAKEGLRREEVTYWMEEVPMEAVLSNQQEPPVPSKFSFTACLVGMNSHSIPCLFPRYSNYNPIPPFGSSFTDSGVLLLHHYSFSNCN</sequence>
<dbReference type="AlphaFoldDB" id="A0A7J8YAE6"/>
<reference evidence="1 2" key="1">
    <citation type="journal article" date="2019" name="Genome Biol. Evol.">
        <title>Insights into the evolution of the New World diploid cottons (Gossypium, subgenus Houzingenia) based on genome sequencing.</title>
        <authorList>
            <person name="Grover C.E."/>
            <person name="Arick M.A. 2nd"/>
            <person name="Thrash A."/>
            <person name="Conover J.L."/>
            <person name="Sanders W.S."/>
            <person name="Peterson D.G."/>
            <person name="Frelichowski J.E."/>
            <person name="Scheffler J.A."/>
            <person name="Scheffler B.E."/>
            <person name="Wendel J.F."/>
        </authorList>
    </citation>
    <scope>NUCLEOTIDE SEQUENCE [LARGE SCALE GENOMIC DNA]</scope>
    <source>
        <strain evidence="1">185</strain>
        <tissue evidence="1">Leaf</tissue>
    </source>
</reference>
<accession>A0A7J8YAE6</accession>
<organism evidence="1 2">
    <name type="scientific">Gossypium aridum</name>
    <name type="common">American cotton</name>
    <name type="synonym">Erioxylum aridum</name>
    <dbReference type="NCBI Taxonomy" id="34290"/>
    <lineage>
        <taxon>Eukaryota</taxon>
        <taxon>Viridiplantae</taxon>
        <taxon>Streptophyta</taxon>
        <taxon>Embryophyta</taxon>
        <taxon>Tracheophyta</taxon>
        <taxon>Spermatophyta</taxon>
        <taxon>Magnoliopsida</taxon>
        <taxon>eudicotyledons</taxon>
        <taxon>Gunneridae</taxon>
        <taxon>Pentapetalae</taxon>
        <taxon>rosids</taxon>
        <taxon>malvids</taxon>
        <taxon>Malvales</taxon>
        <taxon>Malvaceae</taxon>
        <taxon>Malvoideae</taxon>
        <taxon>Gossypium</taxon>
    </lineage>
</organism>
<gene>
    <name evidence="1" type="ORF">Goari_002594</name>
</gene>
<evidence type="ECO:0008006" key="3">
    <source>
        <dbReference type="Google" id="ProtNLM"/>
    </source>
</evidence>
<name>A0A7J8YAE6_GOSAI</name>
<evidence type="ECO:0000313" key="2">
    <source>
        <dbReference type="Proteomes" id="UP000593577"/>
    </source>
</evidence>
<protein>
    <recommendedName>
        <fullName evidence="3">RNase H type-1 domain-containing protein</fullName>
    </recommendedName>
</protein>